<organism evidence="1 2">
    <name type="scientific">Nonomuraea terrae</name>
    <dbReference type="NCBI Taxonomy" id="2530383"/>
    <lineage>
        <taxon>Bacteria</taxon>
        <taxon>Bacillati</taxon>
        <taxon>Actinomycetota</taxon>
        <taxon>Actinomycetes</taxon>
        <taxon>Streptosporangiales</taxon>
        <taxon>Streptosporangiaceae</taxon>
        <taxon>Nonomuraea</taxon>
    </lineage>
</organism>
<dbReference type="EMBL" id="SMKQ01000001">
    <property type="protein sequence ID" value="TDD57168.1"/>
    <property type="molecule type" value="Genomic_DNA"/>
</dbReference>
<evidence type="ECO:0000313" key="2">
    <source>
        <dbReference type="Proteomes" id="UP000295302"/>
    </source>
</evidence>
<dbReference type="OrthoDB" id="4546548at2"/>
<protein>
    <submittedName>
        <fullName evidence="1">Uncharacterized protein</fullName>
    </submittedName>
</protein>
<dbReference type="AlphaFoldDB" id="A0A4R4ZF48"/>
<dbReference type="Proteomes" id="UP000295302">
    <property type="component" value="Unassembled WGS sequence"/>
</dbReference>
<gene>
    <name evidence="1" type="ORF">E1286_00085</name>
</gene>
<evidence type="ECO:0000313" key="1">
    <source>
        <dbReference type="EMBL" id="TDD57168.1"/>
    </source>
</evidence>
<reference evidence="1 2" key="1">
    <citation type="submission" date="2019-03" db="EMBL/GenBank/DDBJ databases">
        <title>Draft genome sequences of novel Actinobacteria.</title>
        <authorList>
            <person name="Sahin N."/>
            <person name="Ay H."/>
            <person name="Saygin H."/>
        </authorList>
    </citation>
    <scope>NUCLEOTIDE SEQUENCE [LARGE SCALE GENOMIC DNA]</scope>
    <source>
        <strain evidence="1 2">CH32</strain>
    </source>
</reference>
<comment type="caution">
    <text evidence="1">The sequence shown here is derived from an EMBL/GenBank/DDBJ whole genome shotgun (WGS) entry which is preliminary data.</text>
</comment>
<sequence>MGPGWAAACAPGCYARSSWSSAPPPFTSCCSAEADHPRLERHRAAATRYDKLAVRYEATSLWGLRRRYSALLCTGSQYHQVAQGRGVPWASS</sequence>
<proteinExistence type="predicted"/>
<accession>A0A4R4ZF48</accession>
<name>A0A4R4ZF48_9ACTN</name>
<keyword evidence="2" id="KW-1185">Reference proteome</keyword>